<evidence type="ECO:0000313" key="2">
    <source>
        <dbReference type="Proteomes" id="UP000217507"/>
    </source>
</evidence>
<sequence>MLFEFISTIKAGIDSGQYLEILSNGIPIGIVRDTTSGSFLAYAVGAIASNHPLLPLTVPIQFLIPGVNMVQDYIAFPQSYQQSSSLQTVLKSLQTNISVLQATIALIELGKIPSVALEAVNLRQTLKLKKEVEEMQLELKNGFIDLQKALKAQGAEVRQIVKEVVHDINFEQHCTVLGRAYSLFMQACNRLQSAMESPDISQRKSEIDSAREMFLEVLADYINPQILEKVSAPGQLRRFECAWAIEQAIVITYQVQNQVAFVSDRLCHLRDKIKEHICTVINNCETYDELNFLFPEISRVCKHDLPILEVWQARVDWLRSLSPVEIKLLAKNNCNDSELADTLVTNQTKIVLSVPPEQLVYEDLAEKSHFYSLLDQMIFMFKPVLRQEYEVYINQQAQAAGHKILIPKNLQQVSDMTVANLYYYFKVRDESNIEETLEAITA</sequence>
<dbReference type="EMBL" id="AP018216">
    <property type="protein sequence ID" value="BAY69551.1"/>
    <property type="molecule type" value="Genomic_DNA"/>
</dbReference>
<evidence type="ECO:0000313" key="1">
    <source>
        <dbReference type="EMBL" id="BAY69551.1"/>
    </source>
</evidence>
<proteinExistence type="predicted"/>
<dbReference type="Proteomes" id="UP000217507">
    <property type="component" value="Chromosome"/>
</dbReference>
<reference evidence="1 2" key="1">
    <citation type="submission" date="2017-06" db="EMBL/GenBank/DDBJ databases">
        <title>Genome sequencing of cyanobaciteial culture collection at National Institute for Environmental Studies (NIES).</title>
        <authorList>
            <person name="Hirose Y."/>
            <person name="Shimura Y."/>
            <person name="Fujisawa T."/>
            <person name="Nakamura Y."/>
            <person name="Kawachi M."/>
        </authorList>
    </citation>
    <scope>NUCLEOTIDE SEQUENCE [LARGE SCALE GENOMIC DNA]</scope>
    <source>
        <strain evidence="1 2">NIES-23</strain>
    </source>
</reference>
<dbReference type="AlphaFoldDB" id="A0A1Z4KKQ2"/>
<gene>
    <name evidence="1" type="ORF">NIES23_23450</name>
</gene>
<accession>A0A1Z4KKQ2</accession>
<protein>
    <submittedName>
        <fullName evidence="1">Uncharacterized protein</fullName>
    </submittedName>
</protein>
<organism evidence="1 2">
    <name type="scientific">Trichormus variabilis NIES-23</name>
    <dbReference type="NCBI Taxonomy" id="1973479"/>
    <lineage>
        <taxon>Bacteria</taxon>
        <taxon>Bacillati</taxon>
        <taxon>Cyanobacteriota</taxon>
        <taxon>Cyanophyceae</taxon>
        <taxon>Nostocales</taxon>
        <taxon>Nostocaceae</taxon>
        <taxon>Trichormus</taxon>
    </lineage>
</organism>
<name>A0A1Z4KKQ2_ANAVA</name>